<dbReference type="OrthoDB" id="4158609at2759"/>
<dbReference type="GeneID" id="35599029"/>
<dbReference type="EMBL" id="FJUY01000005">
    <property type="protein sequence ID" value="CZT18003.1"/>
    <property type="molecule type" value="Genomic_DNA"/>
</dbReference>
<feature type="compositionally biased region" description="Basic and acidic residues" evidence="1">
    <location>
        <begin position="10"/>
        <end position="19"/>
    </location>
</feature>
<evidence type="ECO:0000256" key="1">
    <source>
        <dbReference type="SAM" id="MobiDB-lite"/>
    </source>
</evidence>
<feature type="region of interest" description="Disordered" evidence="1">
    <location>
        <begin position="1"/>
        <end position="72"/>
    </location>
</feature>
<keyword evidence="3" id="KW-1185">Reference proteome</keyword>
<dbReference type="RefSeq" id="XP_023624893.1">
    <property type="nucleotide sequence ID" value="XM_023769125.1"/>
</dbReference>
<gene>
    <name evidence="2" type="ORF">RCC_03841</name>
</gene>
<proteinExistence type="predicted"/>
<dbReference type="AlphaFoldDB" id="A0A2D3VBY6"/>
<feature type="compositionally biased region" description="Polar residues" evidence="1">
    <location>
        <begin position="62"/>
        <end position="72"/>
    </location>
</feature>
<organism evidence="2 3">
    <name type="scientific">Ramularia collo-cygni</name>
    <dbReference type="NCBI Taxonomy" id="112498"/>
    <lineage>
        <taxon>Eukaryota</taxon>
        <taxon>Fungi</taxon>
        <taxon>Dikarya</taxon>
        <taxon>Ascomycota</taxon>
        <taxon>Pezizomycotina</taxon>
        <taxon>Dothideomycetes</taxon>
        <taxon>Dothideomycetidae</taxon>
        <taxon>Mycosphaerellales</taxon>
        <taxon>Mycosphaerellaceae</taxon>
        <taxon>Ramularia</taxon>
    </lineage>
</organism>
<dbReference type="Proteomes" id="UP000225277">
    <property type="component" value="Unassembled WGS sequence"/>
</dbReference>
<protein>
    <submittedName>
        <fullName evidence="2">Uncharacterized protein</fullName>
    </submittedName>
</protein>
<evidence type="ECO:0000313" key="2">
    <source>
        <dbReference type="EMBL" id="CZT18003.1"/>
    </source>
</evidence>
<reference evidence="2 3" key="1">
    <citation type="submission" date="2016-03" db="EMBL/GenBank/DDBJ databases">
        <authorList>
            <person name="Ploux O."/>
        </authorList>
    </citation>
    <scope>NUCLEOTIDE SEQUENCE [LARGE SCALE GENOMIC DNA]</scope>
    <source>
        <strain evidence="2 3">URUG2</strain>
    </source>
</reference>
<accession>A0A2D3VBY6</accession>
<sequence length="72" mass="7803">MSSPKTNESPVRKSTDSAGRRRSSSGMFAGMQEYKRESPAHAARRASIKEQSIGSGGLLANVWNSTFKGDKK</sequence>
<evidence type="ECO:0000313" key="3">
    <source>
        <dbReference type="Proteomes" id="UP000225277"/>
    </source>
</evidence>
<name>A0A2D3VBY6_9PEZI</name>